<evidence type="ECO:0000313" key="3">
    <source>
        <dbReference type="Proteomes" id="UP000078596"/>
    </source>
</evidence>
<sequence>MTATKPIPDGQHTITPYLSIRGADAAIRFYQRIFGATEIGRLLMPGGDIGHAELQIGDTRFMLAEENPDWGNKSPTTLGGTPVTIAIYVDDVDTTYQRALDAGATGIMPVKDEFYGSRVGVFSDPFGHKWHVMTPLEVVSFDEMQRRIDAMFT</sequence>
<dbReference type="InterPro" id="IPR029068">
    <property type="entry name" value="Glyas_Bleomycin-R_OHBP_Dase"/>
</dbReference>
<dbReference type="KEGG" id="haz:A9404_03595"/>
<proteinExistence type="predicted"/>
<dbReference type="PROSITE" id="PS51819">
    <property type="entry name" value="VOC"/>
    <property type="match status" value="1"/>
</dbReference>
<feature type="domain" description="VOC" evidence="1">
    <location>
        <begin position="10"/>
        <end position="135"/>
    </location>
</feature>
<dbReference type="RefSeq" id="WP_066098747.1">
    <property type="nucleotide sequence ID" value="NZ_CP016027.1"/>
</dbReference>
<protein>
    <recommendedName>
        <fullName evidence="1">VOC domain-containing protein</fullName>
    </recommendedName>
</protein>
<gene>
    <name evidence="2" type="ORF">A9404_03595</name>
</gene>
<name>A0A191ZFE9_9GAMM</name>
<dbReference type="SUPFAM" id="SSF54593">
    <property type="entry name" value="Glyoxalase/Bleomycin resistance protein/Dihydroxybiphenyl dioxygenase"/>
    <property type="match status" value="1"/>
</dbReference>
<dbReference type="OrthoDB" id="9795306at2"/>
<dbReference type="Pfam" id="PF00903">
    <property type="entry name" value="Glyoxalase"/>
    <property type="match status" value="1"/>
</dbReference>
<dbReference type="STRING" id="1860122.A9404_03595"/>
<evidence type="ECO:0000313" key="2">
    <source>
        <dbReference type="EMBL" id="ANJ66585.1"/>
    </source>
</evidence>
<evidence type="ECO:0000259" key="1">
    <source>
        <dbReference type="PROSITE" id="PS51819"/>
    </source>
</evidence>
<organism evidence="2 3">
    <name type="scientific">Halothiobacillus diazotrophicus</name>
    <dbReference type="NCBI Taxonomy" id="1860122"/>
    <lineage>
        <taxon>Bacteria</taxon>
        <taxon>Pseudomonadati</taxon>
        <taxon>Pseudomonadota</taxon>
        <taxon>Gammaproteobacteria</taxon>
        <taxon>Chromatiales</taxon>
        <taxon>Halothiobacillaceae</taxon>
        <taxon>Halothiobacillus</taxon>
    </lineage>
</organism>
<dbReference type="AlphaFoldDB" id="A0A191ZFE9"/>
<dbReference type="Proteomes" id="UP000078596">
    <property type="component" value="Chromosome"/>
</dbReference>
<dbReference type="CDD" id="cd07246">
    <property type="entry name" value="VOC_like"/>
    <property type="match status" value="1"/>
</dbReference>
<dbReference type="Gene3D" id="3.30.720.110">
    <property type="match status" value="1"/>
</dbReference>
<dbReference type="InterPro" id="IPR037523">
    <property type="entry name" value="VOC_core"/>
</dbReference>
<reference evidence="2 3" key="1">
    <citation type="submission" date="2016-06" db="EMBL/GenBank/DDBJ databases">
        <title>Insight into the functional genes involving in sulfur oxidation in Pearl River water.</title>
        <authorList>
            <person name="Luo J."/>
            <person name="Tan X."/>
            <person name="Lin W."/>
        </authorList>
    </citation>
    <scope>NUCLEOTIDE SEQUENCE [LARGE SCALE GENOMIC DNA]</scope>
    <source>
        <strain evidence="2 3">LS2</strain>
    </source>
</reference>
<dbReference type="EMBL" id="CP016027">
    <property type="protein sequence ID" value="ANJ66585.1"/>
    <property type="molecule type" value="Genomic_DNA"/>
</dbReference>
<dbReference type="PANTHER" id="PTHR34109">
    <property type="entry name" value="BNAUNNG04460D PROTEIN-RELATED"/>
    <property type="match status" value="1"/>
</dbReference>
<dbReference type="Gene3D" id="3.30.720.120">
    <property type="match status" value="1"/>
</dbReference>
<keyword evidence="3" id="KW-1185">Reference proteome</keyword>
<dbReference type="InterPro" id="IPR004360">
    <property type="entry name" value="Glyas_Fos-R_dOase_dom"/>
</dbReference>
<accession>A0A191ZFE9</accession>
<dbReference type="PANTHER" id="PTHR34109:SF1">
    <property type="entry name" value="VOC DOMAIN-CONTAINING PROTEIN"/>
    <property type="match status" value="1"/>
</dbReference>